<evidence type="ECO:0000256" key="8">
    <source>
        <dbReference type="ARBA" id="ARBA00022989"/>
    </source>
</evidence>
<comment type="subcellular location">
    <subcellularLocation>
        <location evidence="10">Cell membrane</location>
        <topology evidence="10">Multi-pass membrane protein</topology>
    </subcellularLocation>
    <subcellularLocation>
        <location evidence="2">Membrane</location>
        <topology evidence="2">Multi-pass membrane protein</topology>
    </subcellularLocation>
</comment>
<dbReference type="HAMAP" id="MF_01456">
    <property type="entry name" value="NDH1_NuoK"/>
    <property type="match status" value="1"/>
</dbReference>
<keyword evidence="11" id="KW-0560">Oxidoreductase</keyword>
<evidence type="ECO:0000256" key="7">
    <source>
        <dbReference type="ARBA" id="ARBA00022967"/>
    </source>
</evidence>
<keyword evidence="10" id="KW-0520">NAD</keyword>
<evidence type="ECO:0000256" key="1">
    <source>
        <dbReference type="ARBA" id="ARBA00002378"/>
    </source>
</evidence>
<dbReference type="NCBIfam" id="NF004323">
    <property type="entry name" value="PRK05715.1-5"/>
    <property type="match status" value="1"/>
</dbReference>
<dbReference type="InterPro" id="IPR001133">
    <property type="entry name" value="NADH_UbQ_OxRdtase_chain4L/K"/>
</dbReference>
<comment type="similarity">
    <text evidence="3 10">Belongs to the complex I subunit 4L family.</text>
</comment>
<keyword evidence="8 10" id="KW-1133">Transmembrane helix</keyword>
<sequence length="100" mass="10943">MIPLYYYLILSSVIFSIGLVGFIIRRDLIVMLMCLELMFNAVNISFVAFSCYNGSLTGQVFTLFSIGVAASEAAIGLAIVLALFRNISAVHTDEITQLRG</sequence>
<evidence type="ECO:0000256" key="10">
    <source>
        <dbReference type="HAMAP-Rule" id="MF_01456"/>
    </source>
</evidence>
<evidence type="ECO:0000256" key="9">
    <source>
        <dbReference type="ARBA" id="ARBA00023136"/>
    </source>
</evidence>
<dbReference type="EMBL" id="DTHO01000070">
    <property type="protein sequence ID" value="HGH00110.1"/>
    <property type="molecule type" value="Genomic_DNA"/>
</dbReference>
<keyword evidence="5 10" id="KW-0812">Transmembrane</keyword>
<dbReference type="GO" id="GO:0030964">
    <property type="term" value="C:NADH dehydrogenase complex"/>
    <property type="evidence" value="ECO:0007669"/>
    <property type="project" value="TreeGrafter"/>
</dbReference>
<organism evidence="11">
    <name type="scientific">Thermodesulfovibrio aggregans</name>
    <dbReference type="NCBI Taxonomy" id="86166"/>
    <lineage>
        <taxon>Bacteria</taxon>
        <taxon>Pseudomonadati</taxon>
        <taxon>Nitrospirota</taxon>
        <taxon>Thermodesulfovibrionia</taxon>
        <taxon>Thermodesulfovibrionales</taxon>
        <taxon>Thermodesulfovibrionaceae</taxon>
        <taxon>Thermodesulfovibrio</taxon>
    </lineage>
</organism>
<dbReference type="GO" id="GO:0048038">
    <property type="term" value="F:quinone binding"/>
    <property type="evidence" value="ECO:0007669"/>
    <property type="project" value="UniProtKB-KW"/>
</dbReference>
<dbReference type="GO" id="GO:0042773">
    <property type="term" value="P:ATP synthesis coupled electron transport"/>
    <property type="evidence" value="ECO:0007669"/>
    <property type="project" value="InterPro"/>
</dbReference>
<dbReference type="PANTHER" id="PTHR11434">
    <property type="entry name" value="NADH-UBIQUINONE OXIDOREDUCTASE SUBUNIT ND4L"/>
    <property type="match status" value="1"/>
</dbReference>
<evidence type="ECO:0000256" key="6">
    <source>
        <dbReference type="ARBA" id="ARBA00022719"/>
    </source>
</evidence>
<dbReference type="NCBIfam" id="NF004320">
    <property type="entry name" value="PRK05715.1-2"/>
    <property type="match status" value="1"/>
</dbReference>
<feature type="transmembrane region" description="Helical" evidence="10">
    <location>
        <begin position="6"/>
        <end position="24"/>
    </location>
</feature>
<evidence type="ECO:0000256" key="5">
    <source>
        <dbReference type="ARBA" id="ARBA00022692"/>
    </source>
</evidence>
<evidence type="ECO:0000256" key="4">
    <source>
        <dbReference type="ARBA" id="ARBA00022448"/>
    </source>
</evidence>
<accession>A0A7C4EQJ9</accession>
<keyword evidence="7 10" id="KW-1278">Translocase</keyword>
<keyword evidence="10" id="KW-0830">Ubiquinone</keyword>
<dbReference type="EC" id="7.1.1.-" evidence="10"/>
<dbReference type="PANTHER" id="PTHR11434:SF16">
    <property type="entry name" value="NADH-UBIQUINONE OXIDOREDUCTASE CHAIN 4L"/>
    <property type="match status" value="1"/>
</dbReference>
<reference evidence="11" key="1">
    <citation type="journal article" date="2020" name="mSystems">
        <title>Genome- and Community-Level Interaction Insights into Carbon Utilization and Element Cycling Functions of Hydrothermarchaeota in Hydrothermal Sediment.</title>
        <authorList>
            <person name="Zhou Z."/>
            <person name="Liu Y."/>
            <person name="Xu W."/>
            <person name="Pan J."/>
            <person name="Luo Z.H."/>
            <person name="Li M."/>
        </authorList>
    </citation>
    <scope>NUCLEOTIDE SEQUENCE [LARGE SCALE GENOMIC DNA]</scope>
    <source>
        <strain evidence="11">SpSt-788</strain>
    </source>
</reference>
<dbReference type="AlphaFoldDB" id="A0A7C4EQJ9"/>
<dbReference type="Pfam" id="PF00420">
    <property type="entry name" value="Oxidored_q2"/>
    <property type="match status" value="1"/>
</dbReference>
<dbReference type="InterPro" id="IPR039428">
    <property type="entry name" value="NUOK/Mnh_C1-like"/>
</dbReference>
<evidence type="ECO:0000256" key="3">
    <source>
        <dbReference type="ARBA" id="ARBA00010519"/>
    </source>
</evidence>
<name>A0A7C4EQJ9_9BACT</name>
<dbReference type="Gene3D" id="1.10.287.3510">
    <property type="match status" value="1"/>
</dbReference>
<comment type="function">
    <text evidence="1 10">NDH-1 shuttles electrons from NADH, via FMN and iron-sulfur (Fe-S) centers, to quinones in the respiratory chain. The immediate electron acceptor for the enzyme in this species is believed to be ubiquinone. Couples the redox reaction to proton translocation (for every two electrons transferred, four hydrogen ions are translocated across the cytoplasmic membrane), and thus conserves the redox energy in a proton gradient.</text>
</comment>
<evidence type="ECO:0000256" key="2">
    <source>
        <dbReference type="ARBA" id="ARBA00004141"/>
    </source>
</evidence>
<dbReference type="FunFam" id="1.10.287.3510:FF:000001">
    <property type="entry name" value="NADH-quinone oxidoreductase subunit K"/>
    <property type="match status" value="1"/>
</dbReference>
<keyword evidence="4 10" id="KW-0813">Transport</keyword>
<keyword evidence="6 10" id="KW-0874">Quinone</keyword>
<gene>
    <name evidence="10 11" type="primary">nuoK</name>
    <name evidence="11" type="ORF">ENV75_06670</name>
</gene>
<comment type="caution">
    <text evidence="11">The sequence shown here is derived from an EMBL/GenBank/DDBJ whole genome shotgun (WGS) entry which is preliminary data.</text>
</comment>
<dbReference type="NCBIfam" id="NF004321">
    <property type="entry name" value="PRK05715.1-3"/>
    <property type="match status" value="1"/>
</dbReference>
<keyword evidence="10" id="KW-1003">Cell membrane</keyword>
<evidence type="ECO:0000313" key="11">
    <source>
        <dbReference type="EMBL" id="HGH00110.1"/>
    </source>
</evidence>
<comment type="subunit">
    <text evidence="10">NDH-1 is composed of 14 different subunits. Subunits NuoA, H, J, K, L, M, N constitute the membrane sector of the complex.</text>
</comment>
<dbReference type="GO" id="GO:0050136">
    <property type="term" value="F:NADH dehydrogenase (quinone) (non-electrogenic) activity"/>
    <property type="evidence" value="ECO:0007669"/>
    <property type="project" value="UniProtKB-UniRule"/>
</dbReference>
<protein>
    <recommendedName>
        <fullName evidence="10">NADH-quinone oxidoreductase subunit K</fullName>
        <ecNumber evidence="10">7.1.1.-</ecNumber>
    </recommendedName>
    <alternativeName>
        <fullName evidence="10">NADH dehydrogenase I subunit K</fullName>
    </alternativeName>
    <alternativeName>
        <fullName evidence="10">NDH-1 subunit K</fullName>
    </alternativeName>
</protein>
<dbReference type="GO" id="GO:0005886">
    <property type="term" value="C:plasma membrane"/>
    <property type="evidence" value="ECO:0007669"/>
    <property type="project" value="UniProtKB-SubCell"/>
</dbReference>
<feature type="transmembrane region" description="Helical" evidence="10">
    <location>
        <begin position="61"/>
        <end position="84"/>
    </location>
</feature>
<comment type="catalytic activity">
    <reaction evidence="10">
        <text>a quinone + NADH + 5 H(+)(in) = a quinol + NAD(+) + 4 H(+)(out)</text>
        <dbReference type="Rhea" id="RHEA:57888"/>
        <dbReference type="ChEBI" id="CHEBI:15378"/>
        <dbReference type="ChEBI" id="CHEBI:24646"/>
        <dbReference type="ChEBI" id="CHEBI:57540"/>
        <dbReference type="ChEBI" id="CHEBI:57945"/>
        <dbReference type="ChEBI" id="CHEBI:132124"/>
    </reaction>
</comment>
<keyword evidence="9 10" id="KW-0472">Membrane</keyword>
<proteinExistence type="inferred from homology"/>
<feature type="transmembrane region" description="Helical" evidence="10">
    <location>
        <begin position="29"/>
        <end position="49"/>
    </location>
</feature>